<dbReference type="EMBL" id="JACBZX010000001">
    <property type="protein sequence ID" value="NYG36425.1"/>
    <property type="molecule type" value="Genomic_DNA"/>
</dbReference>
<keyword evidence="2 8" id="KW-0436">Ligase</keyword>
<accession>A0A852XD83</accession>
<dbReference type="RefSeq" id="WP_179461933.1">
    <property type="nucleotide sequence ID" value="NZ_JACBZX010000001.1"/>
</dbReference>
<organism evidence="8 9">
    <name type="scientific">Janibacter alkaliphilus</name>
    <dbReference type="NCBI Taxonomy" id="1069963"/>
    <lineage>
        <taxon>Bacteria</taxon>
        <taxon>Bacillati</taxon>
        <taxon>Actinomycetota</taxon>
        <taxon>Actinomycetes</taxon>
        <taxon>Micrococcales</taxon>
        <taxon>Intrasporangiaceae</taxon>
        <taxon>Janibacter</taxon>
    </lineage>
</organism>
<evidence type="ECO:0000313" key="8">
    <source>
        <dbReference type="EMBL" id="NYG36425.1"/>
    </source>
</evidence>
<protein>
    <recommendedName>
        <fullName evidence="6">Acyl-CoA synthetase</fullName>
    </recommendedName>
</protein>
<sequence>MTQIVATGETLEIATDDLLHLRPWKRAVESPHHHAFSRPDGEGWRAISDREHLTGMAAATRGLIASGIKPGDRVALMSDTRYEWMLLDEAIWNAGAATVPVYPSSSTSQVEWIVSNSVAKLLVVEHQAQADALAGIDVEVLVLDDGALAELTRRGADVPDRDLFARRDGVDTDTLASIVYTSGTTGRPKGVVLTHRHLAAEVAGILEHPIGQQAKPPGRRVLMFLPMAHVLARAVTYAASQAGATVGFWADTSTLVDRLGSFAPHIVLGVPRVFEKLHDGVRASAAESGAPGRALFARGEKAAIAWSRAQGGDGLGDARRPGPVLRAEHALLDRLLFAKVREALGGECLFAISGGGALPAELNHFFRGVGVPVYEGYGLTETCAAITVNGPGCHRIGTVGVTLAGNRVRVADDGEIQLRGAIVMDSYWRDQVATEAAFDDGWYRTGDLGRLDDDGYLSIVGRAKEVLVTAGGKNVAPGPLEDVLRSHPLVANAMVVGEGRRFVGALITLDEAATLDWARQQGRGEVPLAELVDDEALRAEIQRAVDQANETVSRAEGIKVVTLLADDFTEAGEELTATLKLRRHVIERTRAAAIEAIYAG</sequence>
<evidence type="ECO:0000256" key="2">
    <source>
        <dbReference type="ARBA" id="ARBA00022598"/>
    </source>
</evidence>
<dbReference type="InterPro" id="IPR045851">
    <property type="entry name" value="AMP-bd_C_sf"/>
</dbReference>
<evidence type="ECO:0000256" key="3">
    <source>
        <dbReference type="ARBA" id="ARBA00022832"/>
    </source>
</evidence>
<evidence type="ECO:0000256" key="5">
    <source>
        <dbReference type="ARBA" id="ARBA00024484"/>
    </source>
</evidence>
<dbReference type="Proteomes" id="UP000592181">
    <property type="component" value="Unassembled WGS sequence"/>
</dbReference>
<evidence type="ECO:0000256" key="1">
    <source>
        <dbReference type="ARBA" id="ARBA00006432"/>
    </source>
</evidence>
<dbReference type="InterPro" id="IPR020845">
    <property type="entry name" value="AMP-binding_CS"/>
</dbReference>
<dbReference type="PANTHER" id="PTHR43272:SF32">
    <property type="entry name" value="AMP-DEPENDENT SYNTHETASE_LIGASE DOMAIN-CONTAINING PROTEIN"/>
    <property type="match status" value="1"/>
</dbReference>
<proteinExistence type="inferred from homology"/>
<evidence type="ECO:0000256" key="6">
    <source>
        <dbReference type="ARBA" id="ARBA00032875"/>
    </source>
</evidence>
<dbReference type="PANTHER" id="PTHR43272">
    <property type="entry name" value="LONG-CHAIN-FATTY-ACID--COA LIGASE"/>
    <property type="match status" value="1"/>
</dbReference>
<dbReference type="GO" id="GO:0004467">
    <property type="term" value="F:long-chain fatty acid-CoA ligase activity"/>
    <property type="evidence" value="ECO:0007669"/>
    <property type="project" value="UniProtKB-EC"/>
</dbReference>
<keyword evidence="9" id="KW-1185">Reference proteome</keyword>
<gene>
    <name evidence="8" type="ORF">BJY28_000894</name>
</gene>
<dbReference type="PROSITE" id="PS00455">
    <property type="entry name" value="AMP_BINDING"/>
    <property type="match status" value="1"/>
</dbReference>
<dbReference type="InterPro" id="IPR042099">
    <property type="entry name" value="ANL_N_sf"/>
</dbReference>
<keyword evidence="4" id="KW-0443">Lipid metabolism</keyword>
<dbReference type="Pfam" id="PF23562">
    <property type="entry name" value="AMP-binding_C_3"/>
    <property type="match status" value="1"/>
</dbReference>
<comment type="caution">
    <text evidence="8">The sequence shown here is derived from an EMBL/GenBank/DDBJ whole genome shotgun (WGS) entry which is preliminary data.</text>
</comment>
<dbReference type="Pfam" id="PF00501">
    <property type="entry name" value="AMP-binding"/>
    <property type="match status" value="1"/>
</dbReference>
<reference evidence="8 9" key="1">
    <citation type="submission" date="2020-07" db="EMBL/GenBank/DDBJ databases">
        <title>Sequencing the genomes of 1000 actinobacteria strains.</title>
        <authorList>
            <person name="Klenk H.-P."/>
        </authorList>
    </citation>
    <scope>NUCLEOTIDE SEQUENCE [LARGE SCALE GENOMIC DNA]</scope>
    <source>
        <strain evidence="8 9">DSM 24723</strain>
    </source>
</reference>
<keyword evidence="3" id="KW-0276">Fatty acid metabolism</keyword>
<evidence type="ECO:0000259" key="7">
    <source>
        <dbReference type="Pfam" id="PF00501"/>
    </source>
</evidence>
<evidence type="ECO:0000256" key="4">
    <source>
        <dbReference type="ARBA" id="ARBA00023098"/>
    </source>
</evidence>
<dbReference type="InterPro" id="IPR000873">
    <property type="entry name" value="AMP-dep_synth/lig_dom"/>
</dbReference>
<dbReference type="GO" id="GO:0016020">
    <property type="term" value="C:membrane"/>
    <property type="evidence" value="ECO:0007669"/>
    <property type="project" value="TreeGrafter"/>
</dbReference>
<comment type="similarity">
    <text evidence="1">Belongs to the ATP-dependent AMP-binding enzyme family.</text>
</comment>
<dbReference type="CDD" id="cd05907">
    <property type="entry name" value="VL_LC_FACS_like"/>
    <property type="match status" value="1"/>
</dbReference>
<comment type="catalytic activity">
    <reaction evidence="5">
        <text>a long-chain fatty acid + ATP + CoA = a long-chain fatty acyl-CoA + AMP + diphosphate</text>
        <dbReference type="Rhea" id="RHEA:15421"/>
        <dbReference type="ChEBI" id="CHEBI:30616"/>
        <dbReference type="ChEBI" id="CHEBI:33019"/>
        <dbReference type="ChEBI" id="CHEBI:57287"/>
        <dbReference type="ChEBI" id="CHEBI:57560"/>
        <dbReference type="ChEBI" id="CHEBI:83139"/>
        <dbReference type="ChEBI" id="CHEBI:456215"/>
        <dbReference type="EC" id="6.2.1.3"/>
    </reaction>
    <physiologicalReaction direction="left-to-right" evidence="5">
        <dbReference type="Rhea" id="RHEA:15422"/>
    </physiologicalReaction>
</comment>
<dbReference type="AlphaFoldDB" id="A0A852XD83"/>
<dbReference type="Gene3D" id="3.40.50.12780">
    <property type="entry name" value="N-terminal domain of ligase-like"/>
    <property type="match status" value="1"/>
</dbReference>
<dbReference type="Gene3D" id="3.30.300.30">
    <property type="match status" value="1"/>
</dbReference>
<name>A0A852XD83_9MICO</name>
<dbReference type="SUPFAM" id="SSF56801">
    <property type="entry name" value="Acetyl-CoA synthetase-like"/>
    <property type="match status" value="1"/>
</dbReference>
<feature type="domain" description="AMP-dependent synthetase/ligase" evidence="7">
    <location>
        <begin position="26"/>
        <end position="428"/>
    </location>
</feature>
<evidence type="ECO:0000313" key="9">
    <source>
        <dbReference type="Proteomes" id="UP000592181"/>
    </source>
</evidence>